<dbReference type="OrthoDB" id="5326588at2759"/>
<comment type="subcellular location">
    <subcellularLocation>
        <location evidence="1">Endoplasmic reticulum membrane</location>
        <topology evidence="1">Multi-pass membrane protein</topology>
    </subcellularLocation>
</comment>
<keyword evidence="8" id="KW-0521">NADP</keyword>
<dbReference type="EC" id="1.3.1.21" evidence="17"/>
<comment type="caution">
    <text evidence="22">The sequence shown here is derived from an EMBL/GenBank/DDBJ whole genome shotgun (WGS) entry which is preliminary data.</text>
</comment>
<evidence type="ECO:0000256" key="5">
    <source>
        <dbReference type="ARBA" id="ARBA00022692"/>
    </source>
</evidence>
<feature type="transmembrane region" description="Helical" evidence="21">
    <location>
        <begin position="375"/>
        <end position="393"/>
    </location>
</feature>
<evidence type="ECO:0000256" key="16">
    <source>
        <dbReference type="ARBA" id="ARBA00023221"/>
    </source>
</evidence>
<evidence type="ECO:0000256" key="3">
    <source>
        <dbReference type="ARBA" id="ARBA00022516"/>
    </source>
</evidence>
<evidence type="ECO:0000256" key="6">
    <source>
        <dbReference type="ARBA" id="ARBA00022778"/>
    </source>
</evidence>
<dbReference type="InterPro" id="IPR018083">
    <property type="entry name" value="Sterol_reductase_CS"/>
</dbReference>
<evidence type="ECO:0000256" key="13">
    <source>
        <dbReference type="ARBA" id="ARBA00023098"/>
    </source>
</evidence>
<evidence type="ECO:0000313" key="22">
    <source>
        <dbReference type="EMBL" id="KAG8070646.1"/>
    </source>
</evidence>
<sequence length="453" mass="50253">MLALSLYRTTIITPHLSQRFLAPVDAAEPVSHPLLSLSAVRSAAARRGPASHRGSGTVSPYVSRSLPLRDLLFAWTSRVKPSRISHSTTPPSLRSKPVMAKPRATSGGAAPAAAAPAKTVHSALVTYASMLSLLSLCPPFVILLWYTMVHADGSVMRTYEHLRDHGLVEGLKAIWPMPTMVAWKIIFGFGVFEAALQLLLPGKRFEGPVSPAGNVPVYKANGLQAYAVTLITYLSLWWFGIFNPAIVYDHLGEIYSALVFGSFVFCIFLYLKGHVAPSSSDSGSSGNAIIDFYWGMELYPRIGKHFDIKVFTNCRFGMMSWAVLAVTYSIKQYEMNGQIADSMLVNTALMLIYVTKFFWWESGYWCTMDIAHDRAGFYICWGCLVWVPSIYTSPGMYLVNHPVNLGPQLALSILLSGMLCIYINYDCDRQRQEFRRTNGKCSIWGKAPSKVED</sequence>
<keyword evidence="7" id="KW-0256">Endoplasmic reticulum</keyword>
<keyword evidence="13" id="KW-0443">Lipid metabolism</keyword>
<keyword evidence="3" id="KW-0444">Lipid biosynthesis</keyword>
<keyword evidence="4" id="KW-0153">Cholesterol metabolism</keyword>
<evidence type="ECO:0000256" key="20">
    <source>
        <dbReference type="SAM" id="MobiDB-lite"/>
    </source>
</evidence>
<proteinExistence type="inferred from homology"/>
<dbReference type="GO" id="GO:0047598">
    <property type="term" value="F:7-dehydrocholesterol reductase activity"/>
    <property type="evidence" value="ECO:0007669"/>
    <property type="project" value="UniProtKB-EC"/>
</dbReference>
<feature type="transmembrane region" description="Helical" evidence="21">
    <location>
        <begin position="124"/>
        <end position="146"/>
    </location>
</feature>
<keyword evidence="15" id="KW-1207">Sterol metabolism</keyword>
<evidence type="ECO:0000313" key="23">
    <source>
        <dbReference type="Proteomes" id="UP000729402"/>
    </source>
</evidence>
<evidence type="ECO:0000256" key="2">
    <source>
        <dbReference type="ARBA" id="ARBA00005402"/>
    </source>
</evidence>
<dbReference type="InterPro" id="IPR001171">
    <property type="entry name" value="ERG24_DHCR-like"/>
</dbReference>
<keyword evidence="12" id="KW-0756">Sterol biosynthesis</keyword>
<evidence type="ECO:0000256" key="9">
    <source>
        <dbReference type="ARBA" id="ARBA00022955"/>
    </source>
</evidence>
<keyword evidence="10 21" id="KW-1133">Transmembrane helix</keyword>
<evidence type="ECO:0000256" key="12">
    <source>
        <dbReference type="ARBA" id="ARBA00023011"/>
    </source>
</evidence>
<gene>
    <name evidence="22" type="ORF">GUJ93_ZPchr0006g46439</name>
</gene>
<keyword evidence="5 21" id="KW-0812">Transmembrane</keyword>
<dbReference type="EMBL" id="JAAALK010000283">
    <property type="protein sequence ID" value="KAG8070646.1"/>
    <property type="molecule type" value="Genomic_DNA"/>
</dbReference>
<keyword evidence="14 21" id="KW-0472">Membrane</keyword>
<feature type="region of interest" description="Disordered" evidence="20">
    <location>
        <begin position="82"/>
        <end position="110"/>
    </location>
</feature>
<keyword evidence="11" id="KW-0560">Oxidoreductase</keyword>
<dbReference type="GO" id="GO:0005789">
    <property type="term" value="C:endoplasmic reticulum membrane"/>
    <property type="evidence" value="ECO:0007669"/>
    <property type="project" value="UniProtKB-SubCell"/>
</dbReference>
<keyword evidence="6" id="KW-0152">Cholesterol biosynthesis</keyword>
<feature type="transmembrane region" description="Helical" evidence="21">
    <location>
        <begin position="336"/>
        <end position="354"/>
    </location>
</feature>
<evidence type="ECO:0000256" key="11">
    <source>
        <dbReference type="ARBA" id="ARBA00023002"/>
    </source>
</evidence>
<feature type="transmembrane region" description="Helical" evidence="21">
    <location>
        <begin position="405"/>
        <end position="425"/>
    </location>
</feature>
<reference evidence="22" key="2">
    <citation type="submission" date="2021-02" db="EMBL/GenBank/DDBJ databases">
        <authorList>
            <person name="Kimball J.A."/>
            <person name="Haas M.W."/>
            <person name="Macchietto M."/>
            <person name="Kono T."/>
            <person name="Duquette J."/>
            <person name="Shao M."/>
        </authorList>
    </citation>
    <scope>NUCLEOTIDE SEQUENCE</scope>
    <source>
        <tissue evidence="22">Fresh leaf tissue</tissue>
    </source>
</reference>
<organism evidence="22 23">
    <name type="scientific">Zizania palustris</name>
    <name type="common">Northern wild rice</name>
    <dbReference type="NCBI Taxonomy" id="103762"/>
    <lineage>
        <taxon>Eukaryota</taxon>
        <taxon>Viridiplantae</taxon>
        <taxon>Streptophyta</taxon>
        <taxon>Embryophyta</taxon>
        <taxon>Tracheophyta</taxon>
        <taxon>Spermatophyta</taxon>
        <taxon>Magnoliopsida</taxon>
        <taxon>Liliopsida</taxon>
        <taxon>Poales</taxon>
        <taxon>Poaceae</taxon>
        <taxon>BOP clade</taxon>
        <taxon>Oryzoideae</taxon>
        <taxon>Oryzeae</taxon>
        <taxon>Zizaniinae</taxon>
        <taxon>Zizania</taxon>
    </lineage>
</organism>
<evidence type="ECO:0000256" key="10">
    <source>
        <dbReference type="ARBA" id="ARBA00022989"/>
    </source>
</evidence>
<keyword evidence="9" id="KW-0752">Steroid biosynthesis</keyword>
<evidence type="ECO:0000256" key="7">
    <source>
        <dbReference type="ARBA" id="ARBA00022824"/>
    </source>
</evidence>
<keyword evidence="23" id="KW-1185">Reference proteome</keyword>
<dbReference type="GO" id="GO:0006695">
    <property type="term" value="P:cholesterol biosynthetic process"/>
    <property type="evidence" value="ECO:0007669"/>
    <property type="project" value="UniProtKB-KW"/>
</dbReference>
<feature type="transmembrane region" description="Helical" evidence="21">
    <location>
        <begin position="254"/>
        <end position="271"/>
    </location>
</feature>
<accession>A0A8J5S828</accession>
<evidence type="ECO:0000256" key="21">
    <source>
        <dbReference type="SAM" id="Phobius"/>
    </source>
</evidence>
<evidence type="ECO:0000256" key="14">
    <source>
        <dbReference type="ARBA" id="ARBA00023136"/>
    </source>
</evidence>
<feature type="transmembrane region" description="Helical" evidence="21">
    <location>
        <begin position="223"/>
        <end position="242"/>
    </location>
</feature>
<dbReference type="Proteomes" id="UP000729402">
    <property type="component" value="Unassembled WGS sequence"/>
</dbReference>
<reference evidence="22" key="1">
    <citation type="journal article" date="2021" name="bioRxiv">
        <title>Whole Genome Assembly and Annotation of Northern Wild Rice, Zizania palustris L., Supports a Whole Genome Duplication in the Zizania Genus.</title>
        <authorList>
            <person name="Haas M."/>
            <person name="Kono T."/>
            <person name="Macchietto M."/>
            <person name="Millas R."/>
            <person name="McGilp L."/>
            <person name="Shao M."/>
            <person name="Duquette J."/>
            <person name="Hirsch C.N."/>
            <person name="Kimball J."/>
        </authorList>
    </citation>
    <scope>NUCLEOTIDE SEQUENCE</scope>
    <source>
        <tissue evidence="22">Fresh leaf tissue</tissue>
    </source>
</reference>
<dbReference type="PANTHER" id="PTHR21257">
    <property type="entry name" value="DELTA(14)-STEROL REDUCTASE"/>
    <property type="match status" value="1"/>
</dbReference>
<dbReference type="PANTHER" id="PTHR21257:SF38">
    <property type="entry name" value="7-DEHYDROCHOLESTEROL REDUCTASE"/>
    <property type="match status" value="1"/>
</dbReference>
<evidence type="ECO:0000256" key="8">
    <source>
        <dbReference type="ARBA" id="ARBA00022857"/>
    </source>
</evidence>
<comment type="similarity">
    <text evidence="2">Belongs to the ERG4/ERG24 family.</text>
</comment>
<dbReference type="AlphaFoldDB" id="A0A8J5S828"/>
<name>A0A8J5S828_ZIZPA</name>
<evidence type="ECO:0000256" key="17">
    <source>
        <dbReference type="ARBA" id="ARBA00038851"/>
    </source>
</evidence>
<evidence type="ECO:0000256" key="1">
    <source>
        <dbReference type="ARBA" id="ARBA00004477"/>
    </source>
</evidence>
<keyword evidence="16" id="KW-0753">Steroid metabolism</keyword>
<evidence type="ECO:0000256" key="18">
    <source>
        <dbReference type="ARBA" id="ARBA00039984"/>
    </source>
</evidence>
<evidence type="ECO:0000256" key="4">
    <source>
        <dbReference type="ARBA" id="ARBA00022548"/>
    </source>
</evidence>
<dbReference type="Pfam" id="PF01222">
    <property type="entry name" value="ERG4_ERG24"/>
    <property type="match status" value="1"/>
</dbReference>
<dbReference type="PROSITE" id="PS01017">
    <property type="entry name" value="STEROL_REDUCT_1"/>
    <property type="match status" value="1"/>
</dbReference>
<protein>
    <recommendedName>
        <fullName evidence="18">7-dehydrocholesterol reductase</fullName>
        <ecNumber evidence="17">1.3.1.21</ecNumber>
    </recommendedName>
    <alternativeName>
        <fullName evidence="19">Sterol Delta(7)-reductase</fullName>
    </alternativeName>
</protein>
<evidence type="ECO:0000256" key="15">
    <source>
        <dbReference type="ARBA" id="ARBA00023166"/>
    </source>
</evidence>
<dbReference type="GO" id="GO:0016132">
    <property type="term" value="P:brassinosteroid biosynthetic process"/>
    <property type="evidence" value="ECO:0007669"/>
    <property type="project" value="TreeGrafter"/>
</dbReference>
<evidence type="ECO:0000256" key="19">
    <source>
        <dbReference type="ARBA" id="ARBA00042688"/>
    </source>
</evidence>